<dbReference type="PANTHER" id="PTHR40465:SF1">
    <property type="entry name" value="DUF6534 DOMAIN-CONTAINING PROTEIN"/>
    <property type="match status" value="1"/>
</dbReference>
<keyword evidence="1" id="KW-0472">Membrane</keyword>
<dbReference type="AlphaFoldDB" id="A0AAD6ZGB4"/>
<evidence type="ECO:0000259" key="2">
    <source>
        <dbReference type="Pfam" id="PF20152"/>
    </source>
</evidence>
<dbReference type="Proteomes" id="UP001218218">
    <property type="component" value="Unassembled WGS sequence"/>
</dbReference>
<comment type="caution">
    <text evidence="3">The sequence shown here is derived from an EMBL/GenBank/DDBJ whole genome shotgun (WGS) entry which is preliminary data.</text>
</comment>
<dbReference type="PANTHER" id="PTHR40465">
    <property type="entry name" value="CHROMOSOME 1, WHOLE GENOME SHOTGUN SEQUENCE"/>
    <property type="match status" value="1"/>
</dbReference>
<feature type="transmembrane region" description="Helical" evidence="1">
    <location>
        <begin position="154"/>
        <end position="176"/>
    </location>
</feature>
<feature type="domain" description="DUF6534" evidence="2">
    <location>
        <begin position="162"/>
        <end position="247"/>
    </location>
</feature>
<feature type="transmembrane region" description="Helical" evidence="1">
    <location>
        <begin position="47"/>
        <end position="68"/>
    </location>
</feature>
<evidence type="ECO:0000313" key="3">
    <source>
        <dbReference type="EMBL" id="KAJ7321135.1"/>
    </source>
</evidence>
<protein>
    <recommendedName>
        <fullName evidence="2">DUF6534 domain-containing protein</fullName>
    </recommendedName>
</protein>
<dbReference type="EMBL" id="JARIHO010000052">
    <property type="protein sequence ID" value="KAJ7321135.1"/>
    <property type="molecule type" value="Genomic_DNA"/>
</dbReference>
<dbReference type="InterPro" id="IPR045339">
    <property type="entry name" value="DUF6534"/>
</dbReference>
<reference evidence="3" key="1">
    <citation type="submission" date="2023-03" db="EMBL/GenBank/DDBJ databases">
        <title>Massive genome expansion in bonnet fungi (Mycena s.s.) driven by repeated elements and novel gene families across ecological guilds.</title>
        <authorList>
            <consortium name="Lawrence Berkeley National Laboratory"/>
            <person name="Harder C.B."/>
            <person name="Miyauchi S."/>
            <person name="Viragh M."/>
            <person name="Kuo A."/>
            <person name="Thoen E."/>
            <person name="Andreopoulos B."/>
            <person name="Lu D."/>
            <person name="Skrede I."/>
            <person name="Drula E."/>
            <person name="Henrissat B."/>
            <person name="Morin E."/>
            <person name="Kohler A."/>
            <person name="Barry K."/>
            <person name="LaButti K."/>
            <person name="Morin E."/>
            <person name="Salamov A."/>
            <person name="Lipzen A."/>
            <person name="Mereny Z."/>
            <person name="Hegedus B."/>
            <person name="Baldrian P."/>
            <person name="Stursova M."/>
            <person name="Weitz H."/>
            <person name="Taylor A."/>
            <person name="Grigoriev I.V."/>
            <person name="Nagy L.G."/>
            <person name="Martin F."/>
            <person name="Kauserud H."/>
        </authorList>
    </citation>
    <scope>NUCLEOTIDE SEQUENCE</scope>
    <source>
        <strain evidence="3">CBHHK002</strain>
    </source>
</reference>
<keyword evidence="1" id="KW-1133">Transmembrane helix</keyword>
<proteinExistence type="predicted"/>
<feature type="transmembrane region" description="Helical" evidence="1">
    <location>
        <begin position="119"/>
        <end position="142"/>
    </location>
</feature>
<evidence type="ECO:0000256" key="1">
    <source>
        <dbReference type="SAM" id="Phobius"/>
    </source>
</evidence>
<organism evidence="3 4">
    <name type="scientific">Mycena albidolilacea</name>
    <dbReference type="NCBI Taxonomy" id="1033008"/>
    <lineage>
        <taxon>Eukaryota</taxon>
        <taxon>Fungi</taxon>
        <taxon>Dikarya</taxon>
        <taxon>Basidiomycota</taxon>
        <taxon>Agaricomycotina</taxon>
        <taxon>Agaricomycetes</taxon>
        <taxon>Agaricomycetidae</taxon>
        <taxon>Agaricales</taxon>
        <taxon>Marasmiineae</taxon>
        <taxon>Mycenaceae</taxon>
        <taxon>Mycena</taxon>
    </lineage>
</organism>
<keyword evidence="1" id="KW-0812">Transmembrane</keyword>
<accession>A0AAD6ZGB4</accession>
<dbReference type="Pfam" id="PF20152">
    <property type="entry name" value="DUF6534"/>
    <property type="match status" value="1"/>
</dbReference>
<name>A0AAD6ZGB4_9AGAR</name>
<keyword evidence="4" id="KW-1185">Reference proteome</keyword>
<feature type="transmembrane region" description="Helical" evidence="1">
    <location>
        <begin position="12"/>
        <end position="35"/>
    </location>
</feature>
<feature type="transmembrane region" description="Helical" evidence="1">
    <location>
        <begin position="196"/>
        <end position="217"/>
    </location>
</feature>
<evidence type="ECO:0000313" key="4">
    <source>
        <dbReference type="Proteomes" id="UP001218218"/>
    </source>
</evidence>
<sequence length="297" mass="32354">MPSPDLESTYGALLIGVFISFFFQGILSVQAYLYYETFPGDSLKLKALVAVVWTLDLAHLVLISQAVYHYLVLSWGNDAALIETSITLDLHLIPLTLSIMACQAYFLDRVWKFSKNAILTGILAVACLTSGILTIVMTGQTIQSNTIGKDLGEVITVFSLGAAADLSIAGVLCWYLRREMTIFDRINSLLSRIIQLTLATGLATSLLALGCLVAYVVSPKSLIFVAMHFSLGRMYTNALLATLMSRGSLREHLTPPCASEWSDTPPTLSAPVFIIPSETKSTDEKQSSGRDALFLMV</sequence>
<gene>
    <name evidence="3" type="ORF">DFH08DRAFT_889985</name>
</gene>